<feature type="domain" description="EGF-like" evidence="7">
    <location>
        <begin position="201"/>
        <end position="242"/>
    </location>
</feature>
<dbReference type="GO" id="GO:0005524">
    <property type="term" value="F:ATP binding"/>
    <property type="evidence" value="ECO:0007669"/>
    <property type="project" value="UniProtKB-KW"/>
</dbReference>
<dbReference type="GO" id="GO:0016301">
    <property type="term" value="F:kinase activity"/>
    <property type="evidence" value="ECO:0007669"/>
    <property type="project" value="TreeGrafter"/>
</dbReference>
<keyword evidence="9" id="KW-1185">Reference proteome</keyword>
<feature type="chain" id="PRO_5025541659" description="EGF-like domain-containing protein" evidence="6">
    <location>
        <begin position="25"/>
        <end position="515"/>
    </location>
</feature>
<evidence type="ECO:0000259" key="7">
    <source>
        <dbReference type="PROSITE" id="PS50026"/>
    </source>
</evidence>
<keyword evidence="5" id="KW-0472">Membrane</keyword>
<feature type="region of interest" description="Disordered" evidence="4">
    <location>
        <begin position="483"/>
        <end position="515"/>
    </location>
</feature>
<keyword evidence="2" id="KW-0067">ATP-binding</keyword>
<evidence type="ECO:0000256" key="4">
    <source>
        <dbReference type="SAM" id="MobiDB-lite"/>
    </source>
</evidence>
<dbReference type="SUPFAM" id="SSF57196">
    <property type="entry name" value="EGF/Laminin"/>
    <property type="match status" value="1"/>
</dbReference>
<keyword evidence="5" id="KW-0812">Transmembrane</keyword>
<dbReference type="PANTHER" id="PTHR46008">
    <property type="entry name" value="LEAF RUST 10 DISEASE-RESISTANCE LOCUS RECEPTOR-LIKE PROTEIN KINASE-LIKE 1.4"/>
    <property type="match status" value="1"/>
</dbReference>
<comment type="caution">
    <text evidence="3">Lacks conserved residue(s) required for the propagation of feature annotation.</text>
</comment>
<keyword evidence="1" id="KW-0547">Nucleotide-binding</keyword>
<dbReference type="Gene3D" id="2.10.25.10">
    <property type="entry name" value="Laminin"/>
    <property type="match status" value="1"/>
</dbReference>
<feature type="signal peptide" evidence="6">
    <location>
        <begin position="1"/>
        <end position="24"/>
    </location>
</feature>
<evidence type="ECO:0000313" key="8">
    <source>
        <dbReference type="EMBL" id="KAF2295116.1"/>
    </source>
</evidence>
<evidence type="ECO:0000256" key="2">
    <source>
        <dbReference type="ARBA" id="ARBA00022840"/>
    </source>
</evidence>
<organism evidence="8 9">
    <name type="scientific">Hevea brasiliensis</name>
    <name type="common">Para rubber tree</name>
    <name type="synonym">Siphonia brasiliensis</name>
    <dbReference type="NCBI Taxonomy" id="3981"/>
    <lineage>
        <taxon>Eukaryota</taxon>
        <taxon>Viridiplantae</taxon>
        <taxon>Streptophyta</taxon>
        <taxon>Embryophyta</taxon>
        <taxon>Tracheophyta</taxon>
        <taxon>Spermatophyta</taxon>
        <taxon>Magnoliopsida</taxon>
        <taxon>eudicotyledons</taxon>
        <taxon>Gunneridae</taxon>
        <taxon>Pentapetalae</taxon>
        <taxon>rosids</taxon>
        <taxon>fabids</taxon>
        <taxon>Malpighiales</taxon>
        <taxon>Euphorbiaceae</taxon>
        <taxon>Crotonoideae</taxon>
        <taxon>Micrandreae</taxon>
        <taxon>Hevea</taxon>
    </lineage>
</organism>
<reference evidence="8 9" key="1">
    <citation type="journal article" date="2020" name="Mol. Plant">
        <title>The Chromosome-Based Rubber Tree Genome Provides New Insights into Spurge Genome Evolution and Rubber Biosynthesis.</title>
        <authorList>
            <person name="Liu J."/>
            <person name="Shi C."/>
            <person name="Shi C.C."/>
            <person name="Li W."/>
            <person name="Zhang Q.J."/>
            <person name="Zhang Y."/>
            <person name="Li K."/>
            <person name="Lu H.F."/>
            <person name="Shi C."/>
            <person name="Zhu S.T."/>
            <person name="Xiao Z.Y."/>
            <person name="Nan H."/>
            <person name="Yue Y."/>
            <person name="Zhu X.G."/>
            <person name="Wu Y."/>
            <person name="Hong X.N."/>
            <person name="Fan G.Y."/>
            <person name="Tong Y."/>
            <person name="Zhang D."/>
            <person name="Mao C.L."/>
            <person name="Liu Y.L."/>
            <person name="Hao S.J."/>
            <person name="Liu W.Q."/>
            <person name="Lv M.Q."/>
            <person name="Zhang H.B."/>
            <person name="Liu Y."/>
            <person name="Hu-Tang G.R."/>
            <person name="Wang J.P."/>
            <person name="Wang J.H."/>
            <person name="Sun Y.H."/>
            <person name="Ni S.B."/>
            <person name="Chen W.B."/>
            <person name="Zhang X.C."/>
            <person name="Jiao Y.N."/>
            <person name="Eichler E.E."/>
            <person name="Li G.H."/>
            <person name="Liu X."/>
            <person name="Gao L.Z."/>
        </authorList>
    </citation>
    <scope>NUCLEOTIDE SEQUENCE [LARGE SCALE GENOMIC DNA]</scope>
    <source>
        <strain evidence="9">cv. GT1</strain>
        <tissue evidence="8">Leaf</tissue>
    </source>
</reference>
<dbReference type="InterPro" id="IPR000742">
    <property type="entry name" value="EGF"/>
</dbReference>
<sequence length="515" mass="55880">MILEGTQLALIIITSIFLVTSARAHTHNSSSICQKSCGTVESAKWVPYPFGFSDGCGIRLNCTQQGDIMIGGFKVQNITPDGIFIYLPAKCNRSLELIKPLFGQYYSPAWRNGILLQNCNRSLNNCLIPTSSFLNQLKIPNCDAKSDNLSCYSVEKLSMGILPYENLSSTDCKFVFSSFAVGSNNPVLSLEFERVELNWWLKGNCTADPCSKNGTCTQVILSNGTIGHRCRCNEGFTGDGFKTGEGAEGCRSVSGCNPSKYINGECGGTTRVGVLVGGIIAGALLMAGLALICYFVRRRSTSLRNRLSAKRLLCEAAGNSSVPFYAYREIEKATNGFSEKQRLGTGAYVDFSRPHSEVNLAALAIDRIGRGCVDEIIDPYLDPHRDAWTLSSIHNVAELAFRCLAFHRDMRPTMMEVAEELEHIRLSSWVPSMYSASTAASSCSSPDNGSEKSLGVSSVKKAGVASRRLLVPQKAADCLTSLEEVKDSSPVSVHDPWLSEQSSPSTNSLLGNAVQ</sequence>
<evidence type="ECO:0000256" key="5">
    <source>
        <dbReference type="SAM" id="Phobius"/>
    </source>
</evidence>
<gene>
    <name evidence="8" type="ORF">GH714_031569</name>
</gene>
<evidence type="ECO:0000256" key="6">
    <source>
        <dbReference type="SAM" id="SignalP"/>
    </source>
</evidence>
<dbReference type="Pfam" id="PF00008">
    <property type="entry name" value="EGF"/>
    <property type="match status" value="1"/>
</dbReference>
<dbReference type="PROSITE" id="PS50026">
    <property type="entry name" value="EGF_3"/>
    <property type="match status" value="1"/>
</dbReference>
<dbReference type="PANTHER" id="PTHR46008:SF62">
    <property type="entry name" value="PROTEIN KINASE DOMAIN-CONTAINING PROTEIN"/>
    <property type="match status" value="1"/>
</dbReference>
<keyword evidence="3" id="KW-0245">EGF-like domain</keyword>
<dbReference type="EMBL" id="JAAGAX010000013">
    <property type="protein sequence ID" value="KAF2295116.1"/>
    <property type="molecule type" value="Genomic_DNA"/>
</dbReference>
<feature type="compositionally biased region" description="Polar residues" evidence="4">
    <location>
        <begin position="499"/>
        <end position="515"/>
    </location>
</feature>
<accession>A0A6A6L4P8</accession>
<evidence type="ECO:0000256" key="1">
    <source>
        <dbReference type="ARBA" id="ARBA00022741"/>
    </source>
</evidence>
<dbReference type="Proteomes" id="UP000467840">
    <property type="component" value="Chromosome 7"/>
</dbReference>
<keyword evidence="6" id="KW-0732">Signal</keyword>
<evidence type="ECO:0000313" key="9">
    <source>
        <dbReference type="Proteomes" id="UP000467840"/>
    </source>
</evidence>
<keyword evidence="5" id="KW-1133">Transmembrane helix</keyword>
<proteinExistence type="predicted"/>
<dbReference type="AlphaFoldDB" id="A0A6A6L4P8"/>
<feature type="transmembrane region" description="Helical" evidence="5">
    <location>
        <begin position="272"/>
        <end position="296"/>
    </location>
</feature>
<protein>
    <recommendedName>
        <fullName evidence="7">EGF-like domain-containing protein</fullName>
    </recommendedName>
</protein>
<comment type="caution">
    <text evidence="8">The sequence shown here is derived from an EMBL/GenBank/DDBJ whole genome shotgun (WGS) entry which is preliminary data.</text>
</comment>
<name>A0A6A6L4P8_HEVBR</name>
<dbReference type="Gene3D" id="1.10.510.10">
    <property type="entry name" value="Transferase(Phosphotransferase) domain 1"/>
    <property type="match status" value="1"/>
</dbReference>
<evidence type="ECO:0000256" key="3">
    <source>
        <dbReference type="PROSITE-ProRule" id="PRU00076"/>
    </source>
</evidence>